<keyword evidence="4" id="KW-1185">Reference proteome</keyword>
<dbReference type="EMBL" id="LJIJ01003595">
    <property type="protein sequence ID" value="ODM88446.1"/>
    <property type="molecule type" value="Genomic_DNA"/>
</dbReference>
<dbReference type="GO" id="GO:0010628">
    <property type="term" value="P:positive regulation of gene expression"/>
    <property type="evidence" value="ECO:0007669"/>
    <property type="project" value="TreeGrafter"/>
</dbReference>
<dbReference type="OrthoDB" id="8194173at2759"/>
<dbReference type="InterPro" id="IPR000008">
    <property type="entry name" value="C2_dom"/>
</dbReference>
<feature type="chain" id="PRO_5008903521" evidence="1">
    <location>
        <begin position="23"/>
        <end position="287"/>
    </location>
</feature>
<accession>A0A1D2M651</accession>
<dbReference type="SMART" id="SM00239">
    <property type="entry name" value="C2"/>
    <property type="match status" value="2"/>
</dbReference>
<evidence type="ECO:0000313" key="3">
    <source>
        <dbReference type="EMBL" id="ODM88446.1"/>
    </source>
</evidence>
<dbReference type="PANTHER" id="PTHR47800">
    <property type="entry name" value="C2 DOMAIN-CONTAINING PROTEIN"/>
    <property type="match status" value="1"/>
</dbReference>
<dbReference type="Pfam" id="PF00168">
    <property type="entry name" value="C2"/>
    <property type="match status" value="2"/>
</dbReference>
<gene>
    <name evidence="3" type="ORF">Ocin01_18236</name>
</gene>
<dbReference type="PANTHER" id="PTHR47800:SF5">
    <property type="entry name" value="FER-1-LIKE PROTEIN 6"/>
    <property type="match status" value="1"/>
</dbReference>
<dbReference type="Proteomes" id="UP000094527">
    <property type="component" value="Unassembled WGS sequence"/>
</dbReference>
<evidence type="ECO:0000256" key="1">
    <source>
        <dbReference type="SAM" id="SignalP"/>
    </source>
</evidence>
<comment type="caution">
    <text evidence="3">The sequence shown here is derived from an EMBL/GenBank/DDBJ whole genome shotgun (WGS) entry which is preliminary data.</text>
</comment>
<evidence type="ECO:0000259" key="2">
    <source>
        <dbReference type="PROSITE" id="PS50004"/>
    </source>
</evidence>
<feature type="signal peptide" evidence="1">
    <location>
        <begin position="1"/>
        <end position="22"/>
    </location>
</feature>
<dbReference type="Gene3D" id="2.60.40.150">
    <property type="entry name" value="C2 domain"/>
    <property type="match status" value="2"/>
</dbReference>
<dbReference type="PROSITE" id="PS50004">
    <property type="entry name" value="C2"/>
    <property type="match status" value="2"/>
</dbReference>
<reference evidence="3 4" key="1">
    <citation type="journal article" date="2016" name="Genome Biol. Evol.">
        <title>Gene Family Evolution Reflects Adaptation to Soil Environmental Stressors in the Genome of the Collembolan Orchesella cincta.</title>
        <authorList>
            <person name="Faddeeva-Vakhrusheva A."/>
            <person name="Derks M.F."/>
            <person name="Anvar S.Y."/>
            <person name="Agamennone V."/>
            <person name="Suring W."/>
            <person name="Smit S."/>
            <person name="van Straalen N.M."/>
            <person name="Roelofs D."/>
        </authorList>
    </citation>
    <scope>NUCLEOTIDE SEQUENCE [LARGE SCALE GENOMIC DNA]</scope>
    <source>
        <tissue evidence="3">Mixed pool</tissue>
    </source>
</reference>
<evidence type="ECO:0000313" key="4">
    <source>
        <dbReference type="Proteomes" id="UP000094527"/>
    </source>
</evidence>
<sequence length="287" mass="32587">MTNLKRLYLLVAVCCCLGLTSGTVETSHLRIKVSGRNLKKGILHSDDPYYIVSLSEDGGNTKSEIGRSETISNDLNPDWKFEFELTFDRNNNQYLYFHVYDHDIMKIDDTLGRVWLNVADYVDKGELAYPNLDKQGYLIITTTKEGQAGSGKLPIPPDAAVAENGTLQFKLSASGLPTKDDILFIKRTGDPYVLVDSVDGPRSTILKKVGRTKTVRDSQHPVWNDVITFNWNRNLDQRIRFTIFDEDLIKHDRFDHVWMEVNDYAAKGQNYTLLLPKKGSITITKAH</sequence>
<dbReference type="STRING" id="48709.A0A1D2M651"/>
<feature type="domain" description="C2" evidence="2">
    <location>
        <begin position="1"/>
        <end position="131"/>
    </location>
</feature>
<dbReference type="AlphaFoldDB" id="A0A1D2M651"/>
<protein>
    <submittedName>
        <fullName evidence="3">Protein BONZAI 3</fullName>
    </submittedName>
</protein>
<organism evidence="3 4">
    <name type="scientific">Orchesella cincta</name>
    <name type="common">Springtail</name>
    <name type="synonym">Podura cincta</name>
    <dbReference type="NCBI Taxonomy" id="48709"/>
    <lineage>
        <taxon>Eukaryota</taxon>
        <taxon>Metazoa</taxon>
        <taxon>Ecdysozoa</taxon>
        <taxon>Arthropoda</taxon>
        <taxon>Hexapoda</taxon>
        <taxon>Collembola</taxon>
        <taxon>Entomobryomorpha</taxon>
        <taxon>Entomobryoidea</taxon>
        <taxon>Orchesellidae</taxon>
        <taxon>Orchesellinae</taxon>
        <taxon>Orchesella</taxon>
    </lineage>
</organism>
<proteinExistence type="predicted"/>
<keyword evidence="1" id="KW-0732">Signal</keyword>
<dbReference type="InterPro" id="IPR035892">
    <property type="entry name" value="C2_domain_sf"/>
</dbReference>
<name>A0A1D2M651_ORCCI</name>
<dbReference type="CDD" id="cd00030">
    <property type="entry name" value="C2"/>
    <property type="match status" value="2"/>
</dbReference>
<feature type="domain" description="C2" evidence="2">
    <location>
        <begin position="147"/>
        <end position="275"/>
    </location>
</feature>
<dbReference type="SUPFAM" id="SSF49562">
    <property type="entry name" value="C2 domain (Calcium/lipid-binding domain, CaLB)"/>
    <property type="match status" value="2"/>
</dbReference>